<dbReference type="PRINTS" id="PR00463">
    <property type="entry name" value="EP450I"/>
</dbReference>
<evidence type="ECO:0000313" key="9">
    <source>
        <dbReference type="Proteomes" id="UP000241462"/>
    </source>
</evidence>
<dbReference type="InterPro" id="IPR001128">
    <property type="entry name" value="Cyt_P450"/>
</dbReference>
<dbReference type="InterPro" id="IPR036396">
    <property type="entry name" value="Cyt_P450_sf"/>
</dbReference>
<feature type="binding site" description="axial binding residue" evidence="6">
    <location>
        <position position="465"/>
    </location>
    <ligand>
        <name>heme</name>
        <dbReference type="ChEBI" id="CHEBI:30413"/>
    </ligand>
    <ligandPart>
        <name>Fe</name>
        <dbReference type="ChEBI" id="CHEBI:18248"/>
    </ligandPart>
</feature>
<keyword evidence="9" id="KW-1185">Reference proteome</keyword>
<dbReference type="InParanoid" id="A0A2T3A6E5"/>
<keyword evidence="4 6" id="KW-0479">Metal-binding</keyword>
<protein>
    <submittedName>
        <fullName evidence="8">Benzoate 4-monooxygenase cytochrome P450</fullName>
    </submittedName>
</protein>
<comment type="cofactor">
    <cofactor evidence="1 6">
        <name>heme</name>
        <dbReference type="ChEBI" id="CHEBI:30413"/>
    </cofactor>
</comment>
<keyword evidence="5 6" id="KW-0408">Iron</keyword>
<dbReference type="AlphaFoldDB" id="A0A2T3A6E5"/>
<dbReference type="OrthoDB" id="1470350at2759"/>
<dbReference type="PANTHER" id="PTHR24305:SF210">
    <property type="entry name" value="CYTOCHROME P450 MONOOXYGENASE ASQL-RELATED"/>
    <property type="match status" value="1"/>
</dbReference>
<evidence type="ECO:0000313" key="8">
    <source>
        <dbReference type="EMBL" id="PSR83723.1"/>
    </source>
</evidence>
<sequence>MESKLLAFLGARGQASLAASPAQLACVLAAMGIFYLVSKAVYRVYFGPLSHIPGPKLNALTMIPSARHLLAGTIAENTLQLHRTYGHVVKISPNEVSFTSAETAFPDIYGFRTGPRKGRPNMDKDPAWYTKPSNSVPSILQANDADHGRGRRVLANAFSDKAVMAQEPLVQNYADQLISGMKRAAAAADGGVVNTVEWFEWTTFDIIADLTFGEPFGCLQTASTHKYVHLLLESAKSLRYYYVLAVFPWLKYLGNLVIDHDLVAKRREFQGWVASQVQKRIEQGETVRPDFMTLLLANNKGTEASTLSRGEINSNAALMLNAGTETTATLLNGAVWHILRSPIVYRRLQNELRAKFARYEDITLSGVNSAPYLCAVISETLRVFPAAAAGFGRVVPRGGEFISRTFVPKGTVVSVSQYAAYRSEENFTNPEAFAPERWLVLLGDPAYAGDKRAAHQPFNYGPRSCLGRNLAYAEARLILAKVFWTFDMEFEDDSDARTWLERCKVMRFWVKPRLAVRLTVHEGAP</sequence>
<dbReference type="PANTHER" id="PTHR24305">
    <property type="entry name" value="CYTOCHROME P450"/>
    <property type="match status" value="1"/>
</dbReference>
<dbReference type="SUPFAM" id="SSF48264">
    <property type="entry name" value="Cytochrome P450"/>
    <property type="match status" value="1"/>
</dbReference>
<name>A0A2T3A6E5_9PEZI</name>
<keyword evidence="7 8" id="KW-0503">Monooxygenase</keyword>
<gene>
    <name evidence="8" type="ORF">BD289DRAFT_500859</name>
</gene>
<evidence type="ECO:0000256" key="2">
    <source>
        <dbReference type="ARBA" id="ARBA00010617"/>
    </source>
</evidence>
<organism evidence="8 9">
    <name type="scientific">Coniella lustricola</name>
    <dbReference type="NCBI Taxonomy" id="2025994"/>
    <lineage>
        <taxon>Eukaryota</taxon>
        <taxon>Fungi</taxon>
        <taxon>Dikarya</taxon>
        <taxon>Ascomycota</taxon>
        <taxon>Pezizomycotina</taxon>
        <taxon>Sordariomycetes</taxon>
        <taxon>Sordariomycetidae</taxon>
        <taxon>Diaporthales</taxon>
        <taxon>Schizoparmaceae</taxon>
        <taxon>Coniella</taxon>
    </lineage>
</organism>
<dbReference type="EMBL" id="KZ678455">
    <property type="protein sequence ID" value="PSR83723.1"/>
    <property type="molecule type" value="Genomic_DNA"/>
</dbReference>
<evidence type="ECO:0000256" key="3">
    <source>
        <dbReference type="ARBA" id="ARBA00022617"/>
    </source>
</evidence>
<evidence type="ECO:0000256" key="4">
    <source>
        <dbReference type="ARBA" id="ARBA00022723"/>
    </source>
</evidence>
<dbReference type="InterPro" id="IPR017972">
    <property type="entry name" value="Cyt_P450_CS"/>
</dbReference>
<evidence type="ECO:0000256" key="7">
    <source>
        <dbReference type="RuleBase" id="RU000461"/>
    </source>
</evidence>
<dbReference type="PRINTS" id="PR00385">
    <property type="entry name" value="P450"/>
</dbReference>
<dbReference type="InterPro" id="IPR050121">
    <property type="entry name" value="Cytochrome_P450_monoxygenase"/>
</dbReference>
<evidence type="ECO:0000256" key="6">
    <source>
        <dbReference type="PIRSR" id="PIRSR602401-1"/>
    </source>
</evidence>
<dbReference type="Pfam" id="PF00067">
    <property type="entry name" value="p450"/>
    <property type="match status" value="1"/>
</dbReference>
<dbReference type="Gene3D" id="1.10.630.10">
    <property type="entry name" value="Cytochrome P450"/>
    <property type="match status" value="1"/>
</dbReference>
<keyword evidence="7" id="KW-0560">Oxidoreductase</keyword>
<evidence type="ECO:0000256" key="5">
    <source>
        <dbReference type="ARBA" id="ARBA00023004"/>
    </source>
</evidence>
<dbReference type="InterPro" id="IPR002401">
    <property type="entry name" value="Cyt_P450_E_grp-I"/>
</dbReference>
<dbReference type="CDD" id="cd11058">
    <property type="entry name" value="CYP60B-like"/>
    <property type="match status" value="1"/>
</dbReference>
<dbReference type="STRING" id="2025994.A0A2T3A6E5"/>
<dbReference type="PROSITE" id="PS00086">
    <property type="entry name" value="CYTOCHROME_P450"/>
    <property type="match status" value="1"/>
</dbReference>
<proteinExistence type="inferred from homology"/>
<dbReference type="Proteomes" id="UP000241462">
    <property type="component" value="Unassembled WGS sequence"/>
</dbReference>
<dbReference type="GO" id="GO:0005506">
    <property type="term" value="F:iron ion binding"/>
    <property type="evidence" value="ECO:0007669"/>
    <property type="project" value="InterPro"/>
</dbReference>
<evidence type="ECO:0000256" key="1">
    <source>
        <dbReference type="ARBA" id="ARBA00001971"/>
    </source>
</evidence>
<dbReference type="GO" id="GO:0020037">
    <property type="term" value="F:heme binding"/>
    <property type="evidence" value="ECO:0007669"/>
    <property type="project" value="InterPro"/>
</dbReference>
<accession>A0A2T3A6E5</accession>
<reference evidence="8 9" key="1">
    <citation type="journal article" date="2018" name="Mycol. Prog.">
        <title>Coniella lustricola, a new species from submerged detritus.</title>
        <authorList>
            <person name="Raudabaugh D.B."/>
            <person name="Iturriaga T."/>
            <person name="Carver A."/>
            <person name="Mondo S."/>
            <person name="Pangilinan J."/>
            <person name="Lipzen A."/>
            <person name="He G."/>
            <person name="Amirebrahimi M."/>
            <person name="Grigoriev I.V."/>
            <person name="Miller A.N."/>
        </authorList>
    </citation>
    <scope>NUCLEOTIDE SEQUENCE [LARGE SCALE GENOMIC DNA]</scope>
    <source>
        <strain evidence="8 9">B22-T-1</strain>
    </source>
</reference>
<keyword evidence="3 6" id="KW-0349">Heme</keyword>
<comment type="similarity">
    <text evidence="2 7">Belongs to the cytochrome P450 family.</text>
</comment>
<dbReference type="GO" id="GO:0016705">
    <property type="term" value="F:oxidoreductase activity, acting on paired donors, with incorporation or reduction of molecular oxygen"/>
    <property type="evidence" value="ECO:0007669"/>
    <property type="project" value="InterPro"/>
</dbReference>
<dbReference type="GO" id="GO:0004497">
    <property type="term" value="F:monooxygenase activity"/>
    <property type="evidence" value="ECO:0007669"/>
    <property type="project" value="UniProtKB-KW"/>
</dbReference>